<dbReference type="EMBL" id="CP138858">
    <property type="protein sequence ID" value="WPJ95204.1"/>
    <property type="molecule type" value="Genomic_DNA"/>
</dbReference>
<dbReference type="PROSITE" id="PS51762">
    <property type="entry name" value="GH16_2"/>
    <property type="match status" value="1"/>
</dbReference>
<keyword evidence="7" id="KW-1185">Reference proteome</keyword>
<organism evidence="6 7">
    <name type="scientific">Coraliomargarita algicola</name>
    <dbReference type="NCBI Taxonomy" id="3092156"/>
    <lineage>
        <taxon>Bacteria</taxon>
        <taxon>Pseudomonadati</taxon>
        <taxon>Verrucomicrobiota</taxon>
        <taxon>Opitutia</taxon>
        <taxon>Puniceicoccales</taxon>
        <taxon>Coraliomargaritaceae</taxon>
        <taxon>Coraliomargarita</taxon>
    </lineage>
</organism>
<evidence type="ECO:0000256" key="4">
    <source>
        <dbReference type="ARBA" id="ARBA00022729"/>
    </source>
</evidence>
<dbReference type="Pfam" id="PF25275">
    <property type="entry name" value="Golvesin_C"/>
    <property type="match status" value="2"/>
</dbReference>
<dbReference type="SUPFAM" id="SSF49899">
    <property type="entry name" value="Concanavalin A-like lectins/glucanases"/>
    <property type="match status" value="1"/>
</dbReference>
<evidence type="ECO:0000256" key="3">
    <source>
        <dbReference type="ARBA" id="ARBA00022525"/>
    </source>
</evidence>
<dbReference type="Pfam" id="PF24517">
    <property type="entry name" value="CBM96"/>
    <property type="match status" value="1"/>
</dbReference>
<evidence type="ECO:0000313" key="6">
    <source>
        <dbReference type="EMBL" id="WPJ95204.1"/>
    </source>
</evidence>
<dbReference type="InterPro" id="IPR000757">
    <property type="entry name" value="Beta-glucanase-like"/>
</dbReference>
<dbReference type="CDD" id="cd08023">
    <property type="entry name" value="GH16_laminarinase_like"/>
    <property type="match status" value="1"/>
</dbReference>
<dbReference type="InterPro" id="IPR033803">
    <property type="entry name" value="CBD-like_Golvesin-Xly"/>
</dbReference>
<evidence type="ECO:0000313" key="7">
    <source>
        <dbReference type="Proteomes" id="UP001324993"/>
    </source>
</evidence>
<gene>
    <name evidence="6" type="ORF">SH580_17415</name>
</gene>
<reference evidence="6 7" key="1">
    <citation type="submission" date="2023-11" db="EMBL/GenBank/DDBJ databases">
        <title>Coraliomargarita sp. nov., isolated from marine algae.</title>
        <authorList>
            <person name="Lee J.K."/>
            <person name="Baek J.H."/>
            <person name="Kim J.M."/>
            <person name="Choi D.G."/>
            <person name="Jeon C.O."/>
        </authorList>
    </citation>
    <scope>NUCLEOTIDE SEQUENCE [LARGE SCALE GENOMIC DNA]</scope>
    <source>
        <strain evidence="6 7">J2-16</strain>
    </source>
</reference>
<accession>A0ABZ0RGB7</accession>
<evidence type="ECO:0000256" key="1">
    <source>
        <dbReference type="ARBA" id="ARBA00004613"/>
    </source>
</evidence>
<dbReference type="InterPro" id="IPR050546">
    <property type="entry name" value="Glycosyl_Hydrlase_16"/>
</dbReference>
<dbReference type="InterPro" id="IPR013320">
    <property type="entry name" value="ConA-like_dom_sf"/>
</dbReference>
<sequence length="724" mass="80132">MPLNRIQSSPYTLSVLLTTLTCCETVAAEIILDNTATSGVTKTGTWTTGTYSSDRYGPDYLHDGNSSKGTKSVLFAPTLPTNGSYEVYTIWSEHANRANNVPIDITHSSGVDYVEVNQQADGGQWVLLGTYPFDAGNSGTVRIGNEFTNGYVIADAVRFVSAPEPLEPIPSIEGDWELTFEDNFDGTALDGNKWRFATTYAGMPGSGGNNHKNVTVADGYLNLKASTDSGTIGGSSYSNSGCQVSTYDVYRQQYGYFEARIKYPAIKGLWPAFWMMPDRANYGWLEGYYRSYLKFDLSNASPGSITSAVLKLKASAIKTQGTVPNNLVYMKLRDDSWDESTLTWNNKPAADPVWIEQKWGEINTVGQEVTLDITDFVSEQMDDDKIISIVLADTFMRNRSVKFHSKEAANQADRPQLIINGVTYYVSEDAHVSRGSYADTNFGNATENFVSDSYGSGTHTYGDGMEIDIMESLGIWGEDTTQHATHWDGYGSQHQHTNWGKITYPATTDDFHTYGVYWQDDLLEFYIDGRKTAEWSNSRIPSAPAFMILSMQLGGWDNNGVTDLIDDQVMQVDWVRAWTGTRTPITINELFIDNSDSTQVSQTGTWSSSSTNNGYYGSNYLHDGNTDKGNKSFNYQIDVPLSGIYWVYARWTSYTNRATNVPIDLTGSDGTTTVTVNQQENGGQWVLLAEKEFDAATTGSVQIRTDDTDGYVIADGIRLLRVGN</sequence>
<comment type="similarity">
    <text evidence="2">Belongs to the glycosyl hydrolase 16 family.</text>
</comment>
<dbReference type="RefSeq" id="WP_319832097.1">
    <property type="nucleotide sequence ID" value="NZ_CP138858.1"/>
</dbReference>
<keyword evidence="3" id="KW-0964">Secreted</keyword>
<proteinExistence type="inferred from homology"/>
<dbReference type="PANTHER" id="PTHR10963">
    <property type="entry name" value="GLYCOSYL HYDROLASE-RELATED"/>
    <property type="match status" value="1"/>
</dbReference>
<evidence type="ECO:0000256" key="2">
    <source>
        <dbReference type="ARBA" id="ARBA00006865"/>
    </source>
</evidence>
<dbReference type="Gene3D" id="2.60.120.200">
    <property type="match status" value="2"/>
</dbReference>
<dbReference type="Proteomes" id="UP001324993">
    <property type="component" value="Chromosome"/>
</dbReference>
<evidence type="ECO:0000259" key="5">
    <source>
        <dbReference type="PROSITE" id="PS51762"/>
    </source>
</evidence>
<dbReference type="InterPro" id="IPR055372">
    <property type="entry name" value="CBM96"/>
</dbReference>
<dbReference type="Pfam" id="PF00722">
    <property type="entry name" value="Glyco_hydro_16"/>
    <property type="match status" value="1"/>
</dbReference>
<dbReference type="NCBIfam" id="NF033679">
    <property type="entry name" value="DNRLRE_dom"/>
    <property type="match status" value="1"/>
</dbReference>
<name>A0ABZ0RGB7_9BACT</name>
<comment type="subcellular location">
    <subcellularLocation>
        <location evidence="1">Secreted</location>
    </subcellularLocation>
</comment>
<protein>
    <submittedName>
        <fullName evidence="6">Family 16 glycosylhydrolase</fullName>
    </submittedName>
</protein>
<feature type="domain" description="GH16" evidence="5">
    <location>
        <begin position="157"/>
        <end position="583"/>
    </location>
</feature>
<keyword evidence="4" id="KW-0732">Signal</keyword>
<dbReference type="PANTHER" id="PTHR10963:SF60">
    <property type="entry name" value="GRAM-NEGATIVE BACTERIA-BINDING PROTEIN 1-RELATED"/>
    <property type="match status" value="1"/>
</dbReference>